<dbReference type="SUPFAM" id="SSF46894">
    <property type="entry name" value="C-terminal effector domain of the bipartite response regulators"/>
    <property type="match status" value="1"/>
</dbReference>
<keyword evidence="4" id="KW-1185">Reference proteome</keyword>
<dbReference type="InterPro" id="IPR016032">
    <property type="entry name" value="Sig_transdc_resp-reg_C-effctor"/>
</dbReference>
<dbReference type="GO" id="GO:0003677">
    <property type="term" value="F:DNA binding"/>
    <property type="evidence" value="ECO:0007669"/>
    <property type="project" value="UniProtKB-KW"/>
</dbReference>
<dbReference type="Gene3D" id="3.40.50.2300">
    <property type="match status" value="1"/>
</dbReference>
<dbReference type="PRINTS" id="PR00038">
    <property type="entry name" value="HTHLUXR"/>
</dbReference>
<dbReference type="Pfam" id="PF00196">
    <property type="entry name" value="GerE"/>
    <property type="match status" value="1"/>
</dbReference>
<feature type="domain" description="HTH luxR-type" evidence="2">
    <location>
        <begin position="141"/>
        <end position="206"/>
    </location>
</feature>
<organism evidence="3 4">
    <name type="scientific">Campylobacter curvus (strain 525.92)</name>
    <dbReference type="NCBI Taxonomy" id="360105"/>
    <lineage>
        <taxon>Bacteria</taxon>
        <taxon>Pseudomonadati</taxon>
        <taxon>Campylobacterota</taxon>
        <taxon>Epsilonproteobacteria</taxon>
        <taxon>Campylobacterales</taxon>
        <taxon>Campylobacteraceae</taxon>
        <taxon>Campylobacter</taxon>
    </lineage>
</organism>
<dbReference type="SMART" id="SM00421">
    <property type="entry name" value="HTH_LUXR"/>
    <property type="match status" value="1"/>
</dbReference>
<protein>
    <submittedName>
        <fullName evidence="3">Transcriptional regulator, LuxR family</fullName>
    </submittedName>
</protein>
<gene>
    <name evidence="3" type="ORF">CCV52592_0166</name>
</gene>
<name>A7GZK9_CAMC5</name>
<evidence type="ECO:0000313" key="4">
    <source>
        <dbReference type="Proteomes" id="UP000006380"/>
    </source>
</evidence>
<dbReference type="InterPro" id="IPR039420">
    <property type="entry name" value="WalR-like"/>
</dbReference>
<accession>A7GZK9</accession>
<dbReference type="GO" id="GO:0006355">
    <property type="term" value="P:regulation of DNA-templated transcription"/>
    <property type="evidence" value="ECO:0007669"/>
    <property type="project" value="InterPro"/>
</dbReference>
<reference evidence="3" key="1">
    <citation type="submission" date="2016-07" db="EMBL/GenBank/DDBJ databases">
        <title>Comparative genomics of the Campylobacter concisus group.</title>
        <authorList>
            <person name="Miller W.G."/>
            <person name="Yee E."/>
            <person name="Chapman M.H."/>
            <person name="Huynh S."/>
            <person name="Bono J.L."/>
            <person name="On S.L.W."/>
            <person name="StLeger J."/>
            <person name="Foster G."/>
            <person name="Parker C.T."/>
        </authorList>
    </citation>
    <scope>NUCLEOTIDE SEQUENCE</scope>
    <source>
        <strain evidence="3">525.92</strain>
    </source>
</reference>
<dbReference type="OrthoDB" id="5512014at2"/>
<dbReference type="Proteomes" id="UP000006380">
    <property type="component" value="Chromosome"/>
</dbReference>
<sequence length="207" mass="23362">MNVVLFTQNGSLNNLWRGYSFGKNVKFAHNKKDFMSVLNDKTDIVGIDKDAIKGDVRKFIGEILQNFPNLKILILTNEPKFSEGKSLLTTGIKGYANSHMQKIHFSDAFEAIHKGNVWLYPEFIQEMIGELTGSYAKADIKKDSLNELSNREKEISQLIYQGLTNSEISHAANITLRTVKAHTTAIYNKLGVKDRIGLVLLMQQRDA</sequence>
<keyword evidence="1" id="KW-0238">DNA-binding</keyword>
<dbReference type="HOGENOM" id="CLU_000445_90_8_7"/>
<evidence type="ECO:0000256" key="1">
    <source>
        <dbReference type="ARBA" id="ARBA00023125"/>
    </source>
</evidence>
<dbReference type="PANTHER" id="PTHR43214">
    <property type="entry name" value="TWO-COMPONENT RESPONSE REGULATOR"/>
    <property type="match status" value="1"/>
</dbReference>
<proteinExistence type="predicted"/>
<dbReference type="CDD" id="cd06170">
    <property type="entry name" value="LuxR_C_like"/>
    <property type="match status" value="1"/>
</dbReference>
<dbReference type="Gene3D" id="1.10.10.10">
    <property type="entry name" value="Winged helix-like DNA-binding domain superfamily/Winged helix DNA-binding domain"/>
    <property type="match status" value="1"/>
</dbReference>
<dbReference type="EMBL" id="CP000767">
    <property type="protein sequence ID" value="EAU01326.1"/>
    <property type="molecule type" value="Genomic_DNA"/>
</dbReference>
<dbReference type="PANTHER" id="PTHR43214:SF38">
    <property type="entry name" value="NITRATE_NITRITE RESPONSE REGULATOR PROTEIN NARL"/>
    <property type="match status" value="1"/>
</dbReference>
<dbReference type="InterPro" id="IPR000792">
    <property type="entry name" value="Tscrpt_reg_LuxR_C"/>
</dbReference>
<evidence type="ECO:0000313" key="3">
    <source>
        <dbReference type="EMBL" id="EAU01326.1"/>
    </source>
</evidence>
<dbReference type="KEGG" id="ccv:CCV52592_0166"/>
<dbReference type="AlphaFoldDB" id="A7GZK9"/>
<dbReference type="PROSITE" id="PS50043">
    <property type="entry name" value="HTH_LUXR_2"/>
    <property type="match status" value="1"/>
</dbReference>
<dbReference type="RefSeq" id="WP_011992526.1">
    <property type="nucleotide sequence ID" value="NC_009715.2"/>
</dbReference>
<dbReference type="STRING" id="360105.CCV52592_0166"/>
<evidence type="ECO:0000259" key="2">
    <source>
        <dbReference type="PROSITE" id="PS50043"/>
    </source>
</evidence>
<dbReference type="InterPro" id="IPR036388">
    <property type="entry name" value="WH-like_DNA-bd_sf"/>
</dbReference>